<dbReference type="RefSeq" id="WP_127060235.1">
    <property type="nucleotide sequence ID" value="NZ_RZHF01000005.1"/>
</dbReference>
<dbReference type="AlphaFoldDB" id="A0A433KVA4"/>
<keyword evidence="2" id="KW-1185">Reference proteome</keyword>
<protein>
    <submittedName>
        <fullName evidence="1">Uncharacterized protein</fullName>
    </submittedName>
</protein>
<evidence type="ECO:0000313" key="2">
    <source>
        <dbReference type="Proteomes" id="UP000287023"/>
    </source>
</evidence>
<dbReference type="Proteomes" id="UP000287023">
    <property type="component" value="Unassembled WGS sequence"/>
</dbReference>
<name>A0A433KVA4_9GAMM</name>
<proteinExistence type="predicted"/>
<comment type="caution">
    <text evidence="1">The sequence shown here is derived from an EMBL/GenBank/DDBJ whole genome shotgun (WGS) entry which is preliminary data.</text>
</comment>
<dbReference type="EMBL" id="RZHF01000005">
    <property type="protein sequence ID" value="RUR33619.1"/>
    <property type="molecule type" value="Genomic_DNA"/>
</dbReference>
<evidence type="ECO:0000313" key="1">
    <source>
        <dbReference type="EMBL" id="RUR33619.1"/>
    </source>
</evidence>
<organism evidence="1 2">
    <name type="scientific">Vreelandella nanhaiensis</name>
    <dbReference type="NCBI Taxonomy" id="1258546"/>
    <lineage>
        <taxon>Bacteria</taxon>
        <taxon>Pseudomonadati</taxon>
        <taxon>Pseudomonadota</taxon>
        <taxon>Gammaproteobacteria</taxon>
        <taxon>Oceanospirillales</taxon>
        <taxon>Halomonadaceae</taxon>
        <taxon>Vreelandella</taxon>
    </lineage>
</organism>
<dbReference type="OrthoDB" id="6167789at2"/>
<sequence length="129" mass="13505">MPYQKQAFTAVIYPKLSHAGLCILTLLLWCATPPSSFPFAAGANNSSNYADQRESLLPVAMQDHSLRVRSSKALPVDTSDQGAGEAALPAHVAPVDIARTGGCALPLTITPWANNPSGCLPPIRAPPAT</sequence>
<accession>A0A433KVA4</accession>
<reference evidence="1 2" key="1">
    <citation type="submission" date="2018-12" db="EMBL/GenBank/DDBJ databases">
        <title>three novel Halomonas strain isolated from plants.</title>
        <authorList>
            <person name="Sun C."/>
        </authorList>
    </citation>
    <scope>NUCLEOTIDE SEQUENCE [LARGE SCALE GENOMIC DNA]</scope>
    <source>
        <strain evidence="1 2">JCM 18142</strain>
    </source>
</reference>
<gene>
    <name evidence="1" type="ORF">ELY38_04120</name>
</gene>